<feature type="binding site" evidence="14">
    <location>
        <position position="92"/>
    </location>
    <ligand>
        <name>Ca(2+)</name>
        <dbReference type="ChEBI" id="CHEBI:29108"/>
        <label>2</label>
    </ligand>
</feature>
<keyword evidence="18" id="KW-1185">Reference proteome</keyword>
<evidence type="ECO:0000313" key="18">
    <source>
        <dbReference type="Proteomes" id="UP001231189"/>
    </source>
</evidence>
<feature type="binding site" evidence="14">
    <location>
        <position position="100"/>
    </location>
    <ligand>
        <name>Ca(2+)</name>
        <dbReference type="ChEBI" id="CHEBI:29108"/>
        <label>2</label>
    </ligand>
</feature>
<comment type="similarity">
    <text evidence="3">Belongs to the peroxidase family. Ascorbate peroxidase subfamily.</text>
</comment>
<accession>A0AAD8R6P6</accession>
<dbReference type="FunFam" id="1.10.420.10:FF:000008">
    <property type="entry name" value="Peroxidase"/>
    <property type="match status" value="1"/>
</dbReference>
<evidence type="ECO:0000256" key="12">
    <source>
        <dbReference type="ARBA" id="ARBA00023324"/>
    </source>
</evidence>
<keyword evidence="15" id="KW-1015">Disulfide bond</keyword>
<evidence type="ECO:0000256" key="6">
    <source>
        <dbReference type="ARBA" id="ARBA00022617"/>
    </source>
</evidence>
<dbReference type="InterPro" id="IPR000823">
    <property type="entry name" value="Peroxidase_pln"/>
</dbReference>
<evidence type="ECO:0000256" key="3">
    <source>
        <dbReference type="ARBA" id="ARBA00006873"/>
    </source>
</evidence>
<keyword evidence="7 14" id="KW-0479">Metal-binding</keyword>
<feature type="binding site" evidence="14">
    <location>
        <position position="40"/>
    </location>
    <ligand>
        <name>Ca(2+)</name>
        <dbReference type="ChEBI" id="CHEBI:29108"/>
        <label>2</label>
    </ligand>
</feature>
<evidence type="ECO:0000256" key="7">
    <source>
        <dbReference type="ARBA" id="ARBA00022723"/>
    </source>
</evidence>
<dbReference type="Pfam" id="PF00141">
    <property type="entry name" value="peroxidase"/>
    <property type="match status" value="1"/>
</dbReference>
<evidence type="ECO:0000256" key="13">
    <source>
        <dbReference type="PIRSR" id="PIRSR600823-2"/>
    </source>
</evidence>
<evidence type="ECO:0000256" key="15">
    <source>
        <dbReference type="PIRSR" id="PIRSR600823-5"/>
    </source>
</evidence>
<evidence type="ECO:0000256" key="10">
    <source>
        <dbReference type="ARBA" id="ARBA00023004"/>
    </source>
</evidence>
<dbReference type="GO" id="GO:0042744">
    <property type="term" value="P:hydrogen peroxide catabolic process"/>
    <property type="evidence" value="ECO:0007669"/>
    <property type="project" value="UniProtKB-KW"/>
</dbReference>
<sequence length="174" mass="18563">MQEALRELPSPAMTFPQLAALFARKGLGVRDLVWLSGAHTIGIAHCSSFANRLYGYAGAANGTAPPLDAAYAANLRQRKCRMGGHDTTVEMDPGSFLTFDLGYYHAVLKHRALLQSDAALVTDAAARADIAGVVSSPQEVFFQVFGRSMTRLGAVQVMTGSEGEIRKSCSVVNS</sequence>
<keyword evidence="11" id="KW-0325">Glycoprotein</keyword>
<feature type="binding site" evidence="13">
    <location>
        <position position="9"/>
    </location>
    <ligand>
        <name>substrate</name>
    </ligand>
</feature>
<comment type="cofactor">
    <cofactor evidence="14">
        <name>heme b</name>
        <dbReference type="ChEBI" id="CHEBI:60344"/>
    </cofactor>
    <text evidence="14">Binds 1 heme b (iron(II)-protoporphyrin IX) group per subunit.</text>
</comment>
<comment type="function">
    <text evidence="2">Removal of H(2)O(2), oxidation of toxic reductants, biosynthesis and degradation of lignin, suberization, auxin catabolism, response to environmental stresses such as wounding, pathogen attack and oxidative stress. These functions might be dependent on each isozyme/isoform in each plant tissue.</text>
</comment>
<reference evidence="17" key="1">
    <citation type="submission" date="2023-07" db="EMBL/GenBank/DDBJ databases">
        <title>A chromosome-level genome assembly of Lolium multiflorum.</title>
        <authorList>
            <person name="Chen Y."/>
            <person name="Copetti D."/>
            <person name="Kolliker R."/>
            <person name="Studer B."/>
        </authorList>
    </citation>
    <scope>NUCLEOTIDE SEQUENCE</scope>
    <source>
        <strain evidence="17">02402/16</strain>
        <tissue evidence="17">Leaf</tissue>
    </source>
</reference>
<dbReference type="PRINTS" id="PR00461">
    <property type="entry name" value="PLPEROXIDASE"/>
</dbReference>
<keyword evidence="9" id="KW-0560">Oxidoreductase</keyword>
<keyword evidence="6" id="KW-0349">Heme</keyword>
<proteinExistence type="inferred from homology"/>
<evidence type="ECO:0000256" key="9">
    <source>
        <dbReference type="ARBA" id="ARBA00023002"/>
    </source>
</evidence>
<organism evidence="17 18">
    <name type="scientific">Lolium multiflorum</name>
    <name type="common">Italian ryegrass</name>
    <name type="synonym">Lolium perenne subsp. multiflorum</name>
    <dbReference type="NCBI Taxonomy" id="4521"/>
    <lineage>
        <taxon>Eukaryota</taxon>
        <taxon>Viridiplantae</taxon>
        <taxon>Streptophyta</taxon>
        <taxon>Embryophyta</taxon>
        <taxon>Tracheophyta</taxon>
        <taxon>Spermatophyta</taxon>
        <taxon>Magnoliopsida</taxon>
        <taxon>Liliopsida</taxon>
        <taxon>Poales</taxon>
        <taxon>Poaceae</taxon>
        <taxon>BOP clade</taxon>
        <taxon>Pooideae</taxon>
        <taxon>Poodae</taxon>
        <taxon>Poeae</taxon>
        <taxon>Poeae Chloroplast Group 2 (Poeae type)</taxon>
        <taxon>Loliodinae</taxon>
        <taxon>Loliinae</taxon>
        <taxon>Lolium</taxon>
    </lineage>
</organism>
<feature type="disulfide bond" evidence="15">
    <location>
        <begin position="46"/>
        <end position="80"/>
    </location>
</feature>
<evidence type="ECO:0000256" key="5">
    <source>
        <dbReference type="ARBA" id="ARBA00022559"/>
    </source>
</evidence>
<keyword evidence="4" id="KW-0964">Secreted</keyword>
<evidence type="ECO:0000256" key="14">
    <source>
        <dbReference type="PIRSR" id="PIRSR600823-3"/>
    </source>
</evidence>
<keyword evidence="10 14" id="KW-0408">Iron</keyword>
<evidence type="ECO:0000256" key="8">
    <source>
        <dbReference type="ARBA" id="ARBA00022837"/>
    </source>
</evidence>
<comment type="catalytic activity">
    <reaction evidence="1">
        <text>2 a phenolic donor + H2O2 = 2 a phenolic radical donor + 2 H2O</text>
        <dbReference type="Rhea" id="RHEA:56136"/>
        <dbReference type="ChEBI" id="CHEBI:15377"/>
        <dbReference type="ChEBI" id="CHEBI:16240"/>
        <dbReference type="ChEBI" id="CHEBI:139520"/>
        <dbReference type="ChEBI" id="CHEBI:139521"/>
        <dbReference type="EC" id="1.11.1.7"/>
    </reaction>
</comment>
<dbReference type="SUPFAM" id="SSF48113">
    <property type="entry name" value="Heme-dependent peroxidases"/>
    <property type="match status" value="1"/>
</dbReference>
<dbReference type="PANTHER" id="PTHR31517">
    <property type="match status" value="1"/>
</dbReference>
<keyword evidence="12" id="KW-0376">Hydrogen peroxide</keyword>
<keyword evidence="8 14" id="KW-0106">Calcium</keyword>
<comment type="caution">
    <text evidence="17">The sequence shown here is derived from an EMBL/GenBank/DDBJ whole genome shotgun (WGS) entry which is preliminary data.</text>
</comment>
<dbReference type="PROSITE" id="PS00435">
    <property type="entry name" value="PEROXIDASE_1"/>
    <property type="match status" value="1"/>
</dbReference>
<dbReference type="GO" id="GO:0140825">
    <property type="term" value="F:lactoperoxidase activity"/>
    <property type="evidence" value="ECO:0007669"/>
    <property type="project" value="UniProtKB-EC"/>
</dbReference>
<evidence type="ECO:0000256" key="11">
    <source>
        <dbReference type="ARBA" id="ARBA00023180"/>
    </source>
</evidence>
<dbReference type="PROSITE" id="PS50873">
    <property type="entry name" value="PEROXIDASE_4"/>
    <property type="match status" value="1"/>
</dbReference>
<evidence type="ECO:0000313" key="17">
    <source>
        <dbReference type="EMBL" id="KAK1615175.1"/>
    </source>
</evidence>
<dbReference type="Gene3D" id="1.10.420.10">
    <property type="entry name" value="Peroxidase, domain 2"/>
    <property type="match status" value="1"/>
</dbReference>
<dbReference type="GO" id="GO:0020037">
    <property type="term" value="F:heme binding"/>
    <property type="evidence" value="ECO:0007669"/>
    <property type="project" value="InterPro"/>
</dbReference>
<dbReference type="PANTHER" id="PTHR31517:SF84">
    <property type="entry name" value="PEROXIDASE"/>
    <property type="match status" value="1"/>
</dbReference>
<dbReference type="GO" id="GO:0006979">
    <property type="term" value="P:response to oxidative stress"/>
    <property type="evidence" value="ECO:0007669"/>
    <property type="project" value="InterPro"/>
</dbReference>
<comment type="cofactor">
    <cofactor evidence="14">
        <name>Ca(2+)</name>
        <dbReference type="ChEBI" id="CHEBI:29108"/>
    </cofactor>
    <text evidence="14">Binds 2 calcium ions per subunit.</text>
</comment>
<protein>
    <recommendedName>
        <fullName evidence="16">Plant heme peroxidase family profile domain-containing protein</fullName>
    </recommendedName>
</protein>
<dbReference type="Proteomes" id="UP001231189">
    <property type="component" value="Unassembled WGS sequence"/>
</dbReference>
<feature type="binding site" description="axial binding residue" evidence="14">
    <location>
        <position position="39"/>
    </location>
    <ligand>
        <name>heme b</name>
        <dbReference type="ChEBI" id="CHEBI:60344"/>
    </ligand>
    <ligandPart>
        <name>Fe</name>
        <dbReference type="ChEBI" id="CHEBI:18248"/>
    </ligandPart>
</feature>
<evidence type="ECO:0000256" key="2">
    <source>
        <dbReference type="ARBA" id="ARBA00002322"/>
    </source>
</evidence>
<feature type="domain" description="Plant heme peroxidase family profile" evidence="16">
    <location>
        <begin position="1"/>
        <end position="173"/>
    </location>
</feature>
<keyword evidence="5" id="KW-0575">Peroxidase</keyword>
<evidence type="ECO:0000256" key="4">
    <source>
        <dbReference type="ARBA" id="ARBA00022525"/>
    </source>
</evidence>
<dbReference type="InterPro" id="IPR010255">
    <property type="entry name" value="Haem_peroxidase_sf"/>
</dbReference>
<name>A0AAD8R6P6_LOLMU</name>
<evidence type="ECO:0000259" key="16">
    <source>
        <dbReference type="PROSITE" id="PS50873"/>
    </source>
</evidence>
<dbReference type="InterPro" id="IPR019793">
    <property type="entry name" value="Peroxidases_heam-ligand_BS"/>
</dbReference>
<dbReference type="AlphaFoldDB" id="A0AAD8R6P6"/>
<gene>
    <name evidence="17" type="ORF">QYE76_020692</name>
</gene>
<dbReference type="GO" id="GO:0046872">
    <property type="term" value="F:metal ion binding"/>
    <property type="evidence" value="ECO:0007669"/>
    <property type="project" value="UniProtKB-KW"/>
</dbReference>
<dbReference type="Gene3D" id="1.10.520.10">
    <property type="match status" value="1"/>
</dbReference>
<dbReference type="EMBL" id="JAUUTY010000006">
    <property type="protein sequence ID" value="KAK1615175.1"/>
    <property type="molecule type" value="Genomic_DNA"/>
</dbReference>
<dbReference type="InterPro" id="IPR002016">
    <property type="entry name" value="Haem_peroxidase"/>
</dbReference>
<evidence type="ECO:0000256" key="1">
    <source>
        <dbReference type="ARBA" id="ARBA00000189"/>
    </source>
</evidence>